<reference evidence="1" key="1">
    <citation type="journal article" date="2014" name="Front. Microbiol.">
        <title>High frequency of phylogenetically diverse reductive dehalogenase-homologous genes in deep subseafloor sedimentary metagenomes.</title>
        <authorList>
            <person name="Kawai M."/>
            <person name="Futagami T."/>
            <person name="Toyoda A."/>
            <person name="Takaki Y."/>
            <person name="Nishi S."/>
            <person name="Hori S."/>
            <person name="Arai W."/>
            <person name="Tsubouchi T."/>
            <person name="Morono Y."/>
            <person name="Uchiyama I."/>
            <person name="Ito T."/>
            <person name="Fujiyama A."/>
            <person name="Inagaki F."/>
            <person name="Takami H."/>
        </authorList>
    </citation>
    <scope>NUCLEOTIDE SEQUENCE</scope>
    <source>
        <strain evidence="1">Expedition CK06-06</strain>
    </source>
</reference>
<protein>
    <submittedName>
        <fullName evidence="1">Uncharacterized protein</fullName>
    </submittedName>
</protein>
<gene>
    <name evidence="1" type="ORF">S01H4_21106</name>
</gene>
<proteinExistence type="predicted"/>
<comment type="caution">
    <text evidence="1">The sequence shown here is derived from an EMBL/GenBank/DDBJ whole genome shotgun (WGS) entry which is preliminary data.</text>
</comment>
<feature type="non-terminal residue" evidence="1">
    <location>
        <position position="1"/>
    </location>
</feature>
<dbReference type="EMBL" id="BART01009542">
    <property type="protein sequence ID" value="GAG77726.1"/>
    <property type="molecule type" value="Genomic_DNA"/>
</dbReference>
<dbReference type="AlphaFoldDB" id="X1C010"/>
<organism evidence="1">
    <name type="scientific">marine sediment metagenome</name>
    <dbReference type="NCBI Taxonomy" id="412755"/>
    <lineage>
        <taxon>unclassified sequences</taxon>
        <taxon>metagenomes</taxon>
        <taxon>ecological metagenomes</taxon>
    </lineage>
</organism>
<name>X1C010_9ZZZZ</name>
<sequence length="59" mass="6861">NGYRDRLFASHNLMEEATAGGATYKLYSVIYPFLYLISKLDYLFVFTRGARLIVEARKH</sequence>
<accession>X1C010</accession>
<evidence type="ECO:0000313" key="1">
    <source>
        <dbReference type="EMBL" id="GAG77726.1"/>
    </source>
</evidence>